<gene>
    <name evidence="3" type="ORF">IAY_07178</name>
</gene>
<comment type="caution">
    <text evidence="3">The sequence shown here is derived from an EMBL/GenBank/DDBJ whole genome shotgun (WGS) entry which is preliminary data.</text>
</comment>
<dbReference type="SUPFAM" id="SSF49785">
    <property type="entry name" value="Galactose-binding domain-like"/>
    <property type="match status" value="1"/>
</dbReference>
<feature type="domain" description="Tail spike" evidence="2">
    <location>
        <begin position="110"/>
        <end position="377"/>
    </location>
</feature>
<feature type="compositionally biased region" description="Basic and acidic residues" evidence="1">
    <location>
        <begin position="703"/>
        <end position="713"/>
    </location>
</feature>
<dbReference type="Pfam" id="PF06605">
    <property type="entry name" value="Prophage_tail"/>
    <property type="match status" value="1"/>
</dbReference>
<dbReference type="Pfam" id="PF22633">
    <property type="entry name" value="F5_F8_type_C_2"/>
    <property type="match status" value="1"/>
</dbReference>
<name>A0ABC9SQM6_BACCE</name>
<dbReference type="Gene3D" id="2.60.120.260">
    <property type="entry name" value="Galactose-binding domain-like"/>
    <property type="match status" value="1"/>
</dbReference>
<reference evidence="3 4" key="1">
    <citation type="submission" date="2013-01" db="EMBL/GenBank/DDBJ databases">
        <title>The Genome Sequence of Bacillus cereus TIAC219.</title>
        <authorList>
            <consortium name="The Broad Institute Genome Sequencing Platform"/>
            <consortium name="The Broad Institute Genome Sequencing Center for Infectious Disease"/>
            <person name="Feldgarden M."/>
            <person name="Van der Auwera G.A."/>
            <person name="Mahillon J."/>
            <person name="Duprez V."/>
            <person name="Timmery S."/>
            <person name="Mattelet C."/>
            <person name="Dierick K."/>
            <person name="Sun M."/>
            <person name="Yu Z."/>
            <person name="Zhu L."/>
            <person name="Hu X."/>
            <person name="Shank E.B."/>
            <person name="Swiecicka I."/>
            <person name="Hansen B.M."/>
            <person name="Andrup L."/>
            <person name="Walker B."/>
            <person name="Young S.K."/>
            <person name="Zeng Q."/>
            <person name="Gargeya S."/>
            <person name="Fitzgerald M."/>
            <person name="Haas B."/>
            <person name="Abouelleil A."/>
            <person name="Alvarado L."/>
            <person name="Arachchi H.M."/>
            <person name="Berlin A.M."/>
            <person name="Chapman S.B."/>
            <person name="Dewar J."/>
            <person name="Goldberg J."/>
            <person name="Griggs A."/>
            <person name="Gujja S."/>
            <person name="Hansen M."/>
            <person name="Howarth C."/>
            <person name="Imamovic A."/>
            <person name="Larimer J."/>
            <person name="McCowan C."/>
            <person name="Murphy C."/>
            <person name="Neiman D."/>
            <person name="Pearson M."/>
            <person name="Priest M."/>
            <person name="Roberts A."/>
            <person name="Saif S."/>
            <person name="Shea T."/>
            <person name="Sisk P."/>
            <person name="Sykes S."/>
            <person name="Wortman J."/>
            <person name="Nusbaum C."/>
            <person name="Birren B."/>
        </authorList>
    </citation>
    <scope>NUCLEOTIDE SEQUENCE [LARGE SCALE GENOMIC DNA]</scope>
    <source>
        <strain evidence="3 4">TIAC219</strain>
    </source>
</reference>
<dbReference type="InterPro" id="IPR010572">
    <property type="entry name" value="Tail_dom"/>
</dbReference>
<dbReference type="InterPro" id="IPR008979">
    <property type="entry name" value="Galactose-bd-like_sf"/>
</dbReference>
<accession>A0ABC9SQM6</accession>
<feature type="region of interest" description="Disordered" evidence="1">
    <location>
        <begin position="692"/>
        <end position="714"/>
    </location>
</feature>
<evidence type="ECO:0000313" key="3">
    <source>
        <dbReference type="EMBL" id="EOQ57901.1"/>
    </source>
</evidence>
<evidence type="ECO:0000313" key="4">
    <source>
        <dbReference type="Proteomes" id="UP000014060"/>
    </source>
</evidence>
<protein>
    <submittedName>
        <fullName evidence="3">Phage minor structural protein</fullName>
    </submittedName>
</protein>
<dbReference type="NCBIfam" id="TIGR01665">
    <property type="entry name" value="put_anti_recept"/>
    <property type="match status" value="1"/>
</dbReference>
<evidence type="ECO:0000259" key="2">
    <source>
        <dbReference type="Pfam" id="PF06605"/>
    </source>
</evidence>
<evidence type="ECO:0000256" key="1">
    <source>
        <dbReference type="SAM" id="MobiDB-lite"/>
    </source>
</evidence>
<organism evidence="3 4">
    <name type="scientific">Bacillus cereus TIAC219</name>
    <dbReference type="NCBI Taxonomy" id="718222"/>
    <lineage>
        <taxon>Bacteria</taxon>
        <taxon>Bacillati</taxon>
        <taxon>Bacillota</taxon>
        <taxon>Bacilli</taxon>
        <taxon>Bacillales</taxon>
        <taxon>Bacillaceae</taxon>
        <taxon>Bacillus</taxon>
        <taxon>Bacillus cereus group</taxon>
    </lineage>
</organism>
<sequence>MSTDINNMIIVTDPYGRQKTILTNHLPKTPRFFEDGHLEQLDGLLTYEFSTLASDPATVHLIAGNNVIVRNKDRKLMLFTIIRTREERRDGKYVRRVFAENAAVDDLYNHVVDGEALVAVSVKDAATKILAGSGWQLGIVDYAGLQNVNLNEYPTALAALHQIREQFGLEMEFTVSFMGAKVHDRYVHLVKKRGINTGKRFTYGKDLTGVTREVDRSDIATAIIPIGKADANGKRLTIEAFENIHDGYVSPKGQKWVGDDQALQLYGKGGKHLFKRLDLSSVENEYELMKAAVEELKRVKQPRATYEISCLLLESLTGYEHEKVRLGDTILVKDTMFDPVLAVQARVIAIYRSYTDPSKDHVTLGEFVPLVIDKNKQIEAIQETINQNISKWEQGGEVVLKSPNEPVKSKRTPNMLWLDLSAKPNVMRRWDAENDRWVNASATTAEEIGAETPEGAQDKANKAEETAIAEAAEDAAVKAKKAEDKAIEVAEEMDEEIKIELKSYVEGVTEEVEAAVKEHADQVAKDAELNAKLFAEGYAEKEWHYGDTPPEDLAQIWFDMSSNPNKIRKYNPNTKEWEAASPTSPKDIGAADPTEVIEEANKARDAAIKEAKAEANKAKDAAITEAKKLDESILTESKRIAKEAEDAANKHTNNVTKEVEEALKKDSQEKADEAKQGAISDADKKILEARKEAATDAQNKANEAQKKAEENADKNVTNKIAEMSVSTRNLLIGTKGVSITATNNGGNITSRGFTFRDYPNAKLDVQGEKLILSFVATGKVEEWGKTNPWIGMEVSVYYMDGDKVWLPVRFDSAGGNGGTRLELGKQYNREVVTHVITVKDKPIQDIMCQTLIRDMAKGTMKLEEFKVGIGTMYTGYDVPLEELDTEFAETKKHADTKAKEAQEAATKRANEVKTEVENFAKDAGNITQGTLAAQRLHGVTISGKSAKIVDIDAGNINVGTLDAARLKAGSINAELLEFGGRLRNVAGNAKTEYSSGDLIANGMTGIDNVNVPRWMVKQFPATATIDLGTIIGEVCRIGFTTYYTTDARYIPKSFKIETSINGTTWDGVADITNNTTGDPKSYTFGGRQVRYIRMIVREPQAGQTACNIANFEALATQGGSILTGDSIVTGRIDATKVNVDNLNAGNIKSGTVHADRIGANSITAQKIAAGAVTTENLHVLAKSLVANTSLTGNDSTGWNIGKHTTSTVGLRASTNMGDVLVHGFTTAEHEQPTTYQSVKFEVDPNQTYKFSIGMFLDKNTRNSSQYFGLHAFDKNGKELPMQPLNPTTGALSGDPRTNPYFWSGKEVSGSWRFMEGYAVSAQADANEAPQGRNIQASYRMHPATKTLMMRFYSGYYPTVKNAAMEVLWWSPSVTAVDSGTIIADRITAGVIDANKVRVTNLRAGDIVSGTMTADRINGGTINAANTNIINLKAGNIVSGTLDAAKVSVINLDASKITTGMLNVGGTQIAKGTDFMRKDWKPLRASIANSINENYLITGGAQAKEEYVYLPRFDLNGGGGEKVTLSYEYNVDANYVVLPEVFVLASKQTTEALIDSVNHDYVHVLAGSESPEDIGGGWKRVTKTFSLQNDIKSAVLRLDHNGSKDGKTCNYRYRRVMLNYGSVALTWSPHTEESIGIGAITADNIRAGAITTNKLTVGDFTNLVPNSAFINGTMEDWDRGNVVGSASAGVPAGAPSSYVRSQTERDTYAGDWFPVKTGDRFYCELTAATSNSGVPISLGLHYVDKDNKPYWTVFTPRINPTGGKWVTQGGEIHISIANATKAKVFVQVDGTTGSTFGTWYMTNAKIHRKTDANLLVDGSVTASKIVANAITADKVAANAITTDKIAANAINASKIAANSIDASKIAAGSITTEKIAAAGITADKITSGILDANRVQVKNLNASVITAGTMSADRITGGTINATNTNIINLKAQNITGGTINADNVAISNGRVTINKDGVTVADAHFLVKDVQTGLLSTTITSTNLFYDHSFETLKADGNAIGGIYYNVQWAYVSSALNDSFYKWARVGTPKMANAYTHDVPVEASPFGLSSGLFNQSDYLAQSFGATAGKQYTISFHAAKPYGGLAAGAPRLMIEHMKDGNVVHSQTQDFAVPATAVGGFVRYGVTVTAHANIAGGRTSAIRVRFMTTNGNWCVFDGVQAVTGNRAAPYDAEDALWKFGQNRTTLDSINVRKVYGSEVVEGKVLRSENFQVVYKNGRAVVDHSNGNVSFNAASGNVHLGNMNTNEIIADKVLRVQNGMSIRGDNENGVGIETSRLYRSWGGNIELNNAFLKTPAVVFGGNITTTQDGTLWYGNGWQGLGFYVAIGGAWHTVVAGFGAG</sequence>
<dbReference type="InterPro" id="IPR007119">
    <property type="entry name" value="Phage_tail_spike_N"/>
</dbReference>
<dbReference type="Proteomes" id="UP000014060">
    <property type="component" value="Unassembled WGS sequence"/>
</dbReference>
<dbReference type="EMBL" id="AHCJ01000083">
    <property type="protein sequence ID" value="EOQ57901.1"/>
    <property type="molecule type" value="Genomic_DNA"/>
</dbReference>
<proteinExistence type="predicted"/>